<evidence type="ECO:0000313" key="1">
    <source>
        <dbReference type="EMBL" id="GAJ02439.1"/>
    </source>
</evidence>
<comment type="caution">
    <text evidence="1">The sequence shown here is derived from an EMBL/GenBank/DDBJ whole genome shotgun (WGS) entry which is preliminary data.</text>
</comment>
<gene>
    <name evidence="1" type="ORF">S12H4_30308</name>
</gene>
<feature type="non-terminal residue" evidence="1">
    <location>
        <position position="30"/>
    </location>
</feature>
<organism evidence="1">
    <name type="scientific">marine sediment metagenome</name>
    <dbReference type="NCBI Taxonomy" id="412755"/>
    <lineage>
        <taxon>unclassified sequences</taxon>
        <taxon>metagenomes</taxon>
        <taxon>ecological metagenomes</taxon>
    </lineage>
</organism>
<accession>X1TAW9</accession>
<proteinExistence type="predicted"/>
<dbReference type="EMBL" id="BARW01017566">
    <property type="protein sequence ID" value="GAJ02439.1"/>
    <property type="molecule type" value="Genomic_DNA"/>
</dbReference>
<protein>
    <submittedName>
        <fullName evidence="1">Uncharacterized protein</fullName>
    </submittedName>
</protein>
<reference evidence="1" key="1">
    <citation type="journal article" date="2014" name="Front. Microbiol.">
        <title>High frequency of phylogenetically diverse reductive dehalogenase-homologous genes in deep subseafloor sedimentary metagenomes.</title>
        <authorList>
            <person name="Kawai M."/>
            <person name="Futagami T."/>
            <person name="Toyoda A."/>
            <person name="Takaki Y."/>
            <person name="Nishi S."/>
            <person name="Hori S."/>
            <person name="Arai W."/>
            <person name="Tsubouchi T."/>
            <person name="Morono Y."/>
            <person name="Uchiyama I."/>
            <person name="Ito T."/>
            <person name="Fujiyama A."/>
            <person name="Inagaki F."/>
            <person name="Takami H."/>
        </authorList>
    </citation>
    <scope>NUCLEOTIDE SEQUENCE</scope>
    <source>
        <strain evidence="1">Expedition CK06-06</strain>
    </source>
</reference>
<name>X1TAW9_9ZZZZ</name>
<sequence>MQFYHAHFAKFCDALSVRPENSNCICLAEV</sequence>
<dbReference type="AlphaFoldDB" id="X1TAW9"/>